<name>A0A9D1IV21_9CLOT</name>
<proteinExistence type="predicted"/>
<sequence length="155" mass="16996">MNIQPIRRKERALTEEKALEVMQNALFATISCIAPDGQPYGVTVSHAVENRTIYFHCAMQGFKVDCFAAHPQVCVSAVEQAQTNAPKLTVNYRSAVAFGTVRVAEGEEAAHGMRVIGQKFTPAHMPAVEDCIEKSMGRTRIYAIDIERITGKGNA</sequence>
<evidence type="ECO:0000313" key="1">
    <source>
        <dbReference type="EMBL" id="HIU43276.1"/>
    </source>
</evidence>
<dbReference type="EMBL" id="DVMR01000033">
    <property type="protein sequence ID" value="HIU43276.1"/>
    <property type="molecule type" value="Genomic_DNA"/>
</dbReference>
<protein>
    <submittedName>
        <fullName evidence="1">Pyridoxamine 5'-phosphate oxidase family protein</fullName>
    </submittedName>
</protein>
<dbReference type="Gene3D" id="2.30.110.10">
    <property type="entry name" value="Electron Transport, Fmn-binding Protein, Chain A"/>
    <property type="match status" value="1"/>
</dbReference>
<dbReference type="SUPFAM" id="SSF50475">
    <property type="entry name" value="FMN-binding split barrel"/>
    <property type="match status" value="1"/>
</dbReference>
<gene>
    <name evidence="1" type="ORF">IAB67_03140</name>
</gene>
<dbReference type="InterPro" id="IPR012349">
    <property type="entry name" value="Split_barrel_FMN-bd"/>
</dbReference>
<dbReference type="PANTHER" id="PTHR34071:SF2">
    <property type="entry name" value="FLAVIN-NUCLEOTIDE-BINDING PROTEIN"/>
    <property type="match status" value="1"/>
</dbReference>
<organism evidence="1 2">
    <name type="scientific">Candidatus Ventrousia excrementavium</name>
    <dbReference type="NCBI Taxonomy" id="2840961"/>
    <lineage>
        <taxon>Bacteria</taxon>
        <taxon>Bacillati</taxon>
        <taxon>Bacillota</taxon>
        <taxon>Clostridia</taxon>
        <taxon>Eubacteriales</taxon>
        <taxon>Clostridiaceae</taxon>
        <taxon>Clostridiaceae incertae sedis</taxon>
        <taxon>Candidatus Ventrousia</taxon>
    </lineage>
</organism>
<dbReference type="PROSITE" id="PS51257">
    <property type="entry name" value="PROKAR_LIPOPROTEIN"/>
    <property type="match status" value="1"/>
</dbReference>
<dbReference type="Pfam" id="PF12900">
    <property type="entry name" value="Pyridox_ox_2"/>
    <property type="match status" value="1"/>
</dbReference>
<dbReference type="InterPro" id="IPR024747">
    <property type="entry name" value="Pyridox_Oxase-rel"/>
</dbReference>
<dbReference type="AlphaFoldDB" id="A0A9D1IV21"/>
<dbReference type="PANTHER" id="PTHR34071">
    <property type="entry name" value="5-NITROIMIDAZOLE ANTIBIOTICS RESISTANCE PROTEIN, NIMA-FAMILY-RELATED PROTEIN-RELATED"/>
    <property type="match status" value="1"/>
</dbReference>
<comment type="caution">
    <text evidence="1">The sequence shown here is derived from an EMBL/GenBank/DDBJ whole genome shotgun (WGS) entry which is preliminary data.</text>
</comment>
<accession>A0A9D1IV21</accession>
<reference evidence="1" key="1">
    <citation type="submission" date="2020-10" db="EMBL/GenBank/DDBJ databases">
        <authorList>
            <person name="Gilroy R."/>
        </authorList>
    </citation>
    <scope>NUCLEOTIDE SEQUENCE</scope>
    <source>
        <strain evidence="1">CHK191-8634</strain>
    </source>
</reference>
<dbReference type="Proteomes" id="UP000824073">
    <property type="component" value="Unassembled WGS sequence"/>
</dbReference>
<evidence type="ECO:0000313" key="2">
    <source>
        <dbReference type="Proteomes" id="UP000824073"/>
    </source>
</evidence>
<reference evidence="1" key="2">
    <citation type="journal article" date="2021" name="PeerJ">
        <title>Extensive microbial diversity within the chicken gut microbiome revealed by metagenomics and culture.</title>
        <authorList>
            <person name="Gilroy R."/>
            <person name="Ravi A."/>
            <person name="Getino M."/>
            <person name="Pursley I."/>
            <person name="Horton D.L."/>
            <person name="Alikhan N.F."/>
            <person name="Baker D."/>
            <person name="Gharbi K."/>
            <person name="Hall N."/>
            <person name="Watson M."/>
            <person name="Adriaenssens E.M."/>
            <person name="Foster-Nyarko E."/>
            <person name="Jarju S."/>
            <person name="Secka A."/>
            <person name="Antonio M."/>
            <person name="Oren A."/>
            <person name="Chaudhuri R.R."/>
            <person name="La Ragione R."/>
            <person name="Hildebrand F."/>
            <person name="Pallen M.J."/>
        </authorList>
    </citation>
    <scope>NUCLEOTIDE SEQUENCE</scope>
    <source>
        <strain evidence="1">CHK191-8634</strain>
    </source>
</reference>